<reference evidence="1 2" key="1">
    <citation type="journal article" date="2003" name="Nature">
        <title>The genome sequence of the filamentous fungus Neurospora crassa.</title>
        <authorList>
            <person name="Galagan J.E."/>
            <person name="Calvo S.E."/>
            <person name="Borkovich K.A."/>
            <person name="Selker E.U."/>
            <person name="Read N.D."/>
            <person name="Jaffe D."/>
            <person name="FitzHugh W."/>
            <person name="Ma L.J."/>
            <person name="Smirnov S."/>
            <person name="Purcell S."/>
            <person name="Rehman B."/>
            <person name="Elkins T."/>
            <person name="Engels R."/>
            <person name="Wang S."/>
            <person name="Nielsen C.B."/>
            <person name="Butler J."/>
            <person name="Endrizzi M."/>
            <person name="Qui D."/>
            <person name="Ianakiev P."/>
            <person name="Bell-Pedersen D."/>
            <person name="Nelson M.A."/>
            <person name="Werner-Washburne M."/>
            <person name="Selitrennikoff C.P."/>
            <person name="Kinsey J.A."/>
            <person name="Braun E.L."/>
            <person name="Zelter A."/>
            <person name="Schulte U."/>
            <person name="Kothe G.O."/>
            <person name="Jedd G."/>
            <person name="Mewes W."/>
            <person name="Staben C."/>
            <person name="Marcotte E."/>
            <person name="Greenberg D."/>
            <person name="Roy A."/>
            <person name="Foley K."/>
            <person name="Naylor J."/>
            <person name="Stange-Thomann N."/>
            <person name="Barrett R."/>
            <person name="Gnerre S."/>
            <person name="Kamal M."/>
            <person name="Kamvysselis M."/>
            <person name="Mauceli E."/>
            <person name="Bielke C."/>
            <person name="Rudd S."/>
            <person name="Frishman D."/>
            <person name="Krystofova S."/>
            <person name="Rasmussen C."/>
            <person name="Metzenberg R.L."/>
            <person name="Perkins D.D."/>
            <person name="Kroken S."/>
            <person name="Cogoni C."/>
            <person name="Macino G."/>
            <person name="Catcheside D."/>
            <person name="Li W."/>
            <person name="Pratt R.J."/>
            <person name="Osmani S.A."/>
            <person name="DeSouza C.P."/>
            <person name="Glass L."/>
            <person name="Orbach M.J."/>
            <person name="Berglund J.A."/>
            <person name="Voelker R."/>
            <person name="Yarden O."/>
            <person name="Plamann M."/>
            <person name="Seiler S."/>
            <person name="Dunlap J."/>
            <person name="Radford A."/>
            <person name="Aramayo R."/>
            <person name="Natvig D.O."/>
            <person name="Alex L.A."/>
            <person name="Mannhaupt G."/>
            <person name="Ebbole D.J."/>
            <person name="Freitag M."/>
            <person name="Paulsen I."/>
            <person name="Sachs M.S."/>
            <person name="Lander E.S."/>
            <person name="Nusbaum C."/>
            <person name="Birren B."/>
        </authorList>
    </citation>
    <scope>NUCLEOTIDE SEQUENCE [LARGE SCALE GENOMIC DNA]</scope>
    <source>
        <strain evidence="2">ATCC 24698 / 74-OR23-1A / CBS 708.71 / DSM 1257 / FGSC 987</strain>
    </source>
</reference>
<dbReference type="GeneID" id="3873545"/>
<dbReference type="PaxDb" id="5141-EFNCRP00000007240"/>
<dbReference type="HOGENOM" id="CLU_1896786_0_0_1"/>
<name>Q7RZ26_NEUCR</name>
<protein>
    <submittedName>
        <fullName evidence="1">Uncharacterized protein</fullName>
    </submittedName>
</protein>
<evidence type="ECO:0000313" key="1">
    <source>
        <dbReference type="EMBL" id="EAA28134.1"/>
    </source>
</evidence>
<dbReference type="EMBL" id="CM002240">
    <property type="protein sequence ID" value="EAA28134.1"/>
    <property type="molecule type" value="Genomic_DNA"/>
</dbReference>
<organism evidence="1 2">
    <name type="scientific">Neurospora crassa (strain ATCC 24698 / 74-OR23-1A / CBS 708.71 / DSM 1257 / FGSC 987)</name>
    <dbReference type="NCBI Taxonomy" id="367110"/>
    <lineage>
        <taxon>Eukaryota</taxon>
        <taxon>Fungi</taxon>
        <taxon>Dikarya</taxon>
        <taxon>Ascomycota</taxon>
        <taxon>Pezizomycotina</taxon>
        <taxon>Sordariomycetes</taxon>
        <taxon>Sordariomycetidae</taxon>
        <taxon>Sordariales</taxon>
        <taxon>Sordariaceae</taxon>
        <taxon>Neurospora</taxon>
    </lineage>
</organism>
<keyword evidence="2" id="KW-1185">Reference proteome</keyword>
<proteinExistence type="predicted"/>
<dbReference type="KEGG" id="ncr:NCU07145"/>
<dbReference type="RefSeq" id="XP_957370.1">
    <property type="nucleotide sequence ID" value="XM_952277.1"/>
</dbReference>
<dbReference type="AlphaFoldDB" id="Q7RZ26"/>
<dbReference type="Proteomes" id="UP000001805">
    <property type="component" value="Chromosome 2, Linkage Group V"/>
</dbReference>
<sequence length="134" mass="15797">MPSRTLWKKHKDLPQSQSNVLFDRIEISCSRSIWNDPSMPGNSDLRPSSIHRSIELDEQCDNRWLCTREVPYSPVRHDMLTRENCKKGNKGKVWSWRDKGRIQIWLKYADLGREIAYVYLGRYYLGSNGSIVHE</sequence>
<dbReference type="InParanoid" id="Q7RZ26"/>
<evidence type="ECO:0000313" key="2">
    <source>
        <dbReference type="Proteomes" id="UP000001805"/>
    </source>
</evidence>
<accession>Q7RZ26</accession>
<gene>
    <name evidence="1" type="ORF">NCU07145</name>
</gene>
<dbReference type="VEuPathDB" id="FungiDB:NCU07145"/>